<protein>
    <submittedName>
        <fullName evidence="3">Germination protein YpeB</fullName>
    </submittedName>
</protein>
<dbReference type="EMBL" id="CP035485">
    <property type="protein sequence ID" value="QDI89931.1"/>
    <property type="molecule type" value="Genomic_DNA"/>
</dbReference>
<evidence type="ECO:0000259" key="2">
    <source>
        <dbReference type="Pfam" id="PF20769"/>
    </source>
</evidence>
<sequence length="452" mass="50705">MFRAILIAVLSVALIGTGVFAYNEHQEKEALAVSHENNYQKAFHQLAFHLDHMQDELGASLATNGLSNMTGSMAEVWRISSLAHSDMGDLPMGLVPINKTEEYLSNVADFTHDVAIRDRADEPLTDDEYEQLETFYDQAGEISSDLRGVQANVLSDDIRWSDIESELVANTDPGEGTAIDGIQQIDEKAKGFSENNWNDDTASGFPDDAEERLANVVEDKELFDEEEAVERAREFLNMPDDVNGEVHQLGDGIPYEGYKVYLEDPDGESNYAVEMTARGGLPTWVMQDRPITETNISLNEASEIAAEFLDERGFDDVELVDSKQYDSIGTFQFVPTANDARLYPDAIIMKVALDDGDVVGYKGTDYLANHRERHDLEPELELEEALDEVHENLEIREEHLAVIENQNGEEVLTYELYGTMNDDTYQLFINANDGMEEDVKRMQGAEPVYDAM</sequence>
<name>A0A514LFA3_9BACI</name>
<dbReference type="GO" id="GO:0009847">
    <property type="term" value="P:spore germination"/>
    <property type="evidence" value="ECO:0007669"/>
    <property type="project" value="InterPro"/>
</dbReference>
<dbReference type="RefSeq" id="WP_142086579.1">
    <property type="nucleotide sequence ID" value="NZ_CP035485.1"/>
</dbReference>
<dbReference type="AlphaFoldDB" id="A0A514LFA3"/>
<dbReference type="Pfam" id="PF20769">
    <property type="entry name" value="YPEB_N"/>
    <property type="match status" value="1"/>
</dbReference>
<dbReference type="InterPro" id="IPR048402">
    <property type="entry name" value="YpeB_N"/>
</dbReference>
<feature type="domain" description="Sporulation protein YpeB PepSY1 and PepSY2" evidence="1">
    <location>
        <begin position="181"/>
        <end position="374"/>
    </location>
</feature>
<dbReference type="KEGG" id="sale:EPH95_01075"/>
<organism evidence="3 4">
    <name type="scientific">Salicibibacter halophilus</name>
    <dbReference type="NCBI Taxonomy" id="2502791"/>
    <lineage>
        <taxon>Bacteria</taxon>
        <taxon>Bacillati</taxon>
        <taxon>Bacillota</taxon>
        <taxon>Bacilli</taxon>
        <taxon>Bacillales</taxon>
        <taxon>Bacillaceae</taxon>
        <taxon>Salicibibacter</taxon>
    </lineage>
</organism>
<keyword evidence="4" id="KW-1185">Reference proteome</keyword>
<evidence type="ECO:0000313" key="4">
    <source>
        <dbReference type="Proteomes" id="UP000319756"/>
    </source>
</evidence>
<dbReference type="NCBIfam" id="TIGR02889">
    <property type="entry name" value="spore_YpeB"/>
    <property type="match status" value="1"/>
</dbReference>
<evidence type="ECO:0000313" key="3">
    <source>
        <dbReference type="EMBL" id="QDI89931.1"/>
    </source>
</evidence>
<evidence type="ECO:0000259" key="1">
    <source>
        <dbReference type="Pfam" id="PF14620"/>
    </source>
</evidence>
<dbReference type="Proteomes" id="UP000319756">
    <property type="component" value="Chromosome"/>
</dbReference>
<dbReference type="Pfam" id="PF14620">
    <property type="entry name" value="YPEB_PepSY1-2"/>
    <property type="match status" value="1"/>
</dbReference>
<reference evidence="4" key="1">
    <citation type="submission" date="2019-01" db="EMBL/GenBank/DDBJ databases">
        <title>Genomic analysis of Salicibibacter sp. NKC3-5.</title>
        <authorList>
            <person name="Oh Y.J."/>
        </authorList>
    </citation>
    <scope>NUCLEOTIDE SEQUENCE [LARGE SCALE GENOMIC DNA]</scope>
    <source>
        <strain evidence="4">NKC3-5</strain>
    </source>
</reference>
<proteinExistence type="predicted"/>
<gene>
    <name evidence="3" type="primary">ypeB</name>
    <name evidence="3" type="ORF">EPH95_01075</name>
</gene>
<accession>A0A514LFA3</accession>
<feature type="domain" description="Sporulation protein YpeB N-terminal" evidence="2">
    <location>
        <begin position="27"/>
        <end position="162"/>
    </location>
</feature>
<dbReference type="OrthoDB" id="2372097at2"/>
<dbReference type="InterPro" id="IPR014239">
    <property type="entry name" value="YpeB_PepSY1-2"/>
</dbReference>